<protein>
    <submittedName>
        <fullName evidence="1">Uncharacterized protein</fullName>
    </submittedName>
</protein>
<evidence type="ECO:0000313" key="2">
    <source>
        <dbReference type="Proteomes" id="UP000307244"/>
    </source>
</evidence>
<dbReference type="EMBL" id="SWBQ01000001">
    <property type="protein sequence ID" value="TKC08991.1"/>
    <property type="molecule type" value="Genomic_DNA"/>
</dbReference>
<dbReference type="Proteomes" id="UP000307244">
    <property type="component" value="Unassembled WGS sequence"/>
</dbReference>
<organism evidence="1 2">
    <name type="scientific">Pedobacter frigoris</name>
    <dbReference type="NCBI Taxonomy" id="2571272"/>
    <lineage>
        <taxon>Bacteria</taxon>
        <taxon>Pseudomonadati</taxon>
        <taxon>Bacteroidota</taxon>
        <taxon>Sphingobacteriia</taxon>
        <taxon>Sphingobacteriales</taxon>
        <taxon>Sphingobacteriaceae</taxon>
        <taxon>Pedobacter</taxon>
    </lineage>
</organism>
<reference evidence="1 2" key="1">
    <citation type="submission" date="2019-04" db="EMBL/GenBank/DDBJ databases">
        <title>Pedobacter sp. RP-3-15 sp. nov., isolated from Arctic soil.</title>
        <authorList>
            <person name="Dahal R.H."/>
            <person name="Kim D.-U."/>
        </authorList>
    </citation>
    <scope>NUCLEOTIDE SEQUENCE [LARGE SCALE GENOMIC DNA]</scope>
    <source>
        <strain evidence="1 2">RP-3-15</strain>
    </source>
</reference>
<gene>
    <name evidence="1" type="ORF">FA047_02530</name>
</gene>
<evidence type="ECO:0000313" key="1">
    <source>
        <dbReference type="EMBL" id="TKC08991.1"/>
    </source>
</evidence>
<dbReference type="OrthoDB" id="1424717at2"/>
<comment type="caution">
    <text evidence="1">The sequence shown here is derived from an EMBL/GenBank/DDBJ whole genome shotgun (WGS) entry which is preliminary data.</text>
</comment>
<keyword evidence="2" id="KW-1185">Reference proteome</keyword>
<accession>A0A4U1CMA7</accession>
<name>A0A4U1CMA7_9SPHI</name>
<sequence length="222" mass="25583">MVVEDSDKIDINDIVKKEILNKSIDLTTDYTEIALDALLTDGILREVPMVKSLLSFYDVTRSVIDRHKINKILAFFKEFHSGSILEDKFEAFKIKFNQDKKYQRHVLETIILYNERFLHILKSRILANLLKAHIEQLISKDEFDDIAVVLDILHPKGIEELNKFYPLNGKWHQFLSTSWKARYEGTLLMSAGIAGTHSGTFLITPLGQQLYEFGIKPLNMGV</sequence>
<dbReference type="AlphaFoldDB" id="A0A4U1CMA7"/>
<dbReference type="RefSeq" id="WP_136834409.1">
    <property type="nucleotide sequence ID" value="NZ_SWBQ01000001.1"/>
</dbReference>
<proteinExistence type="predicted"/>